<dbReference type="NCBIfam" id="TIGR00229">
    <property type="entry name" value="sensory_box"/>
    <property type="match status" value="1"/>
</dbReference>
<keyword evidence="6" id="KW-0418">Kinase</keyword>
<dbReference type="SUPFAM" id="SSF47384">
    <property type="entry name" value="Homodimeric domain of signal transducing histidine kinase"/>
    <property type="match status" value="1"/>
</dbReference>
<keyword evidence="5" id="KW-0547">Nucleotide-binding</keyword>
<evidence type="ECO:0000256" key="13">
    <source>
        <dbReference type="ARBA" id="ARBA00043094"/>
    </source>
</evidence>
<dbReference type="SUPFAM" id="SSF55785">
    <property type="entry name" value="PYP-like sensor domain (PAS domain)"/>
    <property type="match status" value="1"/>
</dbReference>
<evidence type="ECO:0000256" key="1">
    <source>
        <dbReference type="ARBA" id="ARBA00000085"/>
    </source>
</evidence>
<dbReference type="Pfam" id="PF00512">
    <property type="entry name" value="HisKA"/>
    <property type="match status" value="1"/>
</dbReference>
<evidence type="ECO:0000256" key="6">
    <source>
        <dbReference type="ARBA" id="ARBA00022777"/>
    </source>
</evidence>
<keyword evidence="17" id="KW-1185">Reference proteome</keyword>
<keyword evidence="4" id="KW-0808">Transferase</keyword>
<dbReference type="InterPro" id="IPR036097">
    <property type="entry name" value="HisK_dim/P_sf"/>
</dbReference>
<organism evidence="16 17">
    <name type="scientific">Yanghanlia caeni</name>
    <dbReference type="NCBI Taxonomy" id="3064283"/>
    <lineage>
        <taxon>Bacteria</taxon>
        <taxon>Pseudomonadati</taxon>
        <taxon>Pseudomonadota</taxon>
        <taxon>Betaproteobacteria</taxon>
        <taxon>Burkholderiales</taxon>
        <taxon>Alcaligenaceae</taxon>
        <taxon>Yanghanlia</taxon>
    </lineage>
</organism>
<gene>
    <name evidence="16" type="ORF">Q8947_06785</name>
</gene>
<keyword evidence="7 16" id="KW-0067">ATP-binding</keyword>
<dbReference type="Gene3D" id="3.30.450.20">
    <property type="entry name" value="PAS domain"/>
    <property type="match status" value="1"/>
</dbReference>
<evidence type="ECO:0000256" key="7">
    <source>
        <dbReference type="ARBA" id="ARBA00022840"/>
    </source>
</evidence>
<dbReference type="CDD" id="cd00082">
    <property type="entry name" value="HisKA"/>
    <property type="match status" value="1"/>
</dbReference>
<evidence type="ECO:0000256" key="5">
    <source>
        <dbReference type="ARBA" id="ARBA00022741"/>
    </source>
</evidence>
<comment type="catalytic activity">
    <reaction evidence="1">
        <text>ATP + protein L-histidine = ADP + protein N-phospho-L-histidine.</text>
        <dbReference type="EC" id="2.7.13.3"/>
    </reaction>
</comment>
<dbReference type="InterPro" id="IPR003594">
    <property type="entry name" value="HATPase_dom"/>
</dbReference>
<comment type="caution">
    <text evidence="16">The sequence shown here is derived from an EMBL/GenBank/DDBJ whole genome shotgun (WGS) entry which is preliminary data.</text>
</comment>
<dbReference type="Gene3D" id="3.30.565.10">
    <property type="entry name" value="Histidine kinase-like ATPase, C-terminal domain"/>
    <property type="match status" value="1"/>
</dbReference>
<evidence type="ECO:0000256" key="8">
    <source>
        <dbReference type="ARBA" id="ARBA00023012"/>
    </source>
</evidence>
<name>A0ABU1D5H5_9BURK</name>
<evidence type="ECO:0000256" key="3">
    <source>
        <dbReference type="ARBA" id="ARBA00022553"/>
    </source>
</evidence>
<evidence type="ECO:0000256" key="2">
    <source>
        <dbReference type="ARBA" id="ARBA00012438"/>
    </source>
</evidence>
<dbReference type="Gene3D" id="1.10.287.130">
    <property type="match status" value="1"/>
</dbReference>
<evidence type="ECO:0000256" key="4">
    <source>
        <dbReference type="ARBA" id="ARBA00022679"/>
    </source>
</evidence>
<keyword evidence="8" id="KW-0902">Two-component regulatory system</keyword>
<dbReference type="InterPro" id="IPR004358">
    <property type="entry name" value="Sig_transdc_His_kin-like_C"/>
</dbReference>
<dbReference type="PRINTS" id="PR00344">
    <property type="entry name" value="BCTRLSENSOR"/>
</dbReference>
<sequence>MDVSAYDLLSTAVLLLDAQGRIDHANTAAEELFGSSRRLLKGQRAADLLGDDETLHARLMQAVAGKFGILKQPLSVSRSGAAAPVPVNVAVVPLRDERWAALVEVRIVEQHMLIERHQQLGKELAAQRETLRNLAHEVKNPLGGIRGAAQLLDTELGEHGLREYTRVVIAEADRLAHLVDRLIAPQGASLRRERLNIHEICERVRMLVAAEFTSITIRCDYDASLPELNGDFSRLLQAMLNIARNAAQALTEQADLADLAQRAAAAKDATTGSVGPDRPATAPAAPQLLLRTRVARQVLLAETQAPLAVVVSVIDNGPGVPPELADKLFHPLVTGRAAGTGLGLSLAQEFVLQHGGLLECDSKPGHTEFRMILPLEAK</sequence>
<dbReference type="CDD" id="cd00130">
    <property type="entry name" value="PAS"/>
    <property type="match status" value="1"/>
</dbReference>
<dbReference type="Pfam" id="PF02518">
    <property type="entry name" value="HATPase_c"/>
    <property type="match status" value="1"/>
</dbReference>
<keyword evidence="3" id="KW-0597">Phosphoprotein</keyword>
<dbReference type="PROSITE" id="PS50109">
    <property type="entry name" value="HIS_KIN"/>
    <property type="match status" value="1"/>
</dbReference>
<evidence type="ECO:0000256" key="9">
    <source>
        <dbReference type="ARBA" id="ARBA00023231"/>
    </source>
</evidence>
<keyword evidence="9" id="KW-0535">Nitrogen fixation</keyword>
<evidence type="ECO:0000256" key="10">
    <source>
        <dbReference type="ARBA" id="ARBA00037696"/>
    </source>
</evidence>
<dbReference type="PANTHER" id="PTHR43065">
    <property type="entry name" value="SENSOR HISTIDINE KINASE"/>
    <property type="match status" value="1"/>
</dbReference>
<evidence type="ECO:0000313" key="17">
    <source>
        <dbReference type="Proteomes" id="UP001232156"/>
    </source>
</evidence>
<evidence type="ECO:0000259" key="15">
    <source>
        <dbReference type="PROSITE" id="PS50112"/>
    </source>
</evidence>
<evidence type="ECO:0000256" key="12">
    <source>
        <dbReference type="ARBA" id="ARBA00042313"/>
    </source>
</evidence>
<dbReference type="InterPro" id="IPR003661">
    <property type="entry name" value="HisK_dim/P_dom"/>
</dbReference>
<accession>A0ABU1D5H5</accession>
<dbReference type="SMART" id="SM00387">
    <property type="entry name" value="HATPase_c"/>
    <property type="match status" value="1"/>
</dbReference>
<dbReference type="EC" id="2.7.13.3" evidence="2"/>
<dbReference type="GO" id="GO:0005524">
    <property type="term" value="F:ATP binding"/>
    <property type="evidence" value="ECO:0007669"/>
    <property type="project" value="UniProtKB-KW"/>
</dbReference>
<dbReference type="InterPro" id="IPR005467">
    <property type="entry name" value="His_kinase_dom"/>
</dbReference>
<feature type="domain" description="PAS" evidence="15">
    <location>
        <begin position="1"/>
        <end position="53"/>
    </location>
</feature>
<dbReference type="PANTHER" id="PTHR43065:SF16">
    <property type="entry name" value="SENSORY HISTIDINE KINASE_PHOSPHATASE NTRB"/>
    <property type="match status" value="1"/>
</dbReference>
<dbReference type="RefSeq" id="WP_347286844.1">
    <property type="nucleotide sequence ID" value="NZ_JAUZQE010000012.1"/>
</dbReference>
<dbReference type="SMART" id="SM00388">
    <property type="entry name" value="HisKA"/>
    <property type="match status" value="1"/>
</dbReference>
<dbReference type="InterPro" id="IPR036890">
    <property type="entry name" value="HATPase_C_sf"/>
</dbReference>
<dbReference type="EMBL" id="JAUZQE010000012">
    <property type="protein sequence ID" value="MDR4125689.1"/>
    <property type="molecule type" value="Genomic_DNA"/>
</dbReference>
<proteinExistence type="predicted"/>
<dbReference type="InterPro" id="IPR013656">
    <property type="entry name" value="PAS_4"/>
</dbReference>
<reference evidence="16 17" key="1">
    <citation type="submission" date="2023-08" db="EMBL/GenBank/DDBJ databases">
        <title>Alcaligenaceae gen. nov., a novel taxon isolated from the sludge of Yixing Pesticide Factory.</title>
        <authorList>
            <person name="Ruan L."/>
        </authorList>
    </citation>
    <scope>NUCLEOTIDE SEQUENCE [LARGE SCALE GENOMIC DNA]</scope>
    <source>
        <strain evidence="16 17">LG-2</strain>
    </source>
</reference>
<feature type="domain" description="Histidine kinase" evidence="14">
    <location>
        <begin position="133"/>
        <end position="377"/>
    </location>
</feature>
<dbReference type="Proteomes" id="UP001232156">
    <property type="component" value="Unassembled WGS sequence"/>
</dbReference>
<evidence type="ECO:0000256" key="11">
    <source>
        <dbReference type="ARBA" id="ARBA00039567"/>
    </source>
</evidence>
<comment type="function">
    <text evidence="10">Member of the two-component regulatory system NtrB/NtrC, which controls expression of the nitrogen-regulated (ntr) genes in response to nitrogen limitation. Under conditions of nitrogen limitation, NtrB autophosphorylates and transfers the phosphoryl group to NtrC. In the presence of nitrogen, acts as a phosphatase that dephosphorylates and inactivates NtrC.</text>
</comment>
<dbReference type="InterPro" id="IPR035965">
    <property type="entry name" value="PAS-like_dom_sf"/>
</dbReference>
<dbReference type="Pfam" id="PF08448">
    <property type="entry name" value="PAS_4"/>
    <property type="match status" value="1"/>
</dbReference>
<dbReference type="InterPro" id="IPR000014">
    <property type="entry name" value="PAS"/>
</dbReference>
<evidence type="ECO:0000259" key="14">
    <source>
        <dbReference type="PROSITE" id="PS50109"/>
    </source>
</evidence>
<dbReference type="SUPFAM" id="SSF55874">
    <property type="entry name" value="ATPase domain of HSP90 chaperone/DNA topoisomerase II/histidine kinase"/>
    <property type="match status" value="1"/>
</dbReference>
<evidence type="ECO:0000313" key="16">
    <source>
        <dbReference type="EMBL" id="MDR4125689.1"/>
    </source>
</evidence>
<dbReference type="PROSITE" id="PS50112">
    <property type="entry name" value="PAS"/>
    <property type="match status" value="1"/>
</dbReference>
<protein>
    <recommendedName>
        <fullName evidence="11">Sensory histidine kinase/phosphatase NtrB</fullName>
        <ecNumber evidence="2">2.7.13.3</ecNumber>
    </recommendedName>
    <alternativeName>
        <fullName evidence="12">Nitrogen regulation protein NR(II)</fullName>
    </alternativeName>
    <alternativeName>
        <fullName evidence="13">Nitrogen regulator II</fullName>
    </alternativeName>
</protein>